<dbReference type="PROSITE" id="PS50002">
    <property type="entry name" value="SH3"/>
    <property type="match status" value="1"/>
</dbReference>
<organism evidence="12 13">
    <name type="scientific">Kluyveromyces lactis (strain ATCC 8585 / CBS 2359 / DSM 70799 / NBRC 1267 / NRRL Y-1140 / WM37)</name>
    <name type="common">Yeast</name>
    <name type="synonym">Candida sphaerica</name>
    <dbReference type="NCBI Taxonomy" id="284590"/>
    <lineage>
        <taxon>Eukaryota</taxon>
        <taxon>Fungi</taxon>
        <taxon>Dikarya</taxon>
        <taxon>Ascomycota</taxon>
        <taxon>Saccharomycotina</taxon>
        <taxon>Saccharomycetes</taxon>
        <taxon>Saccharomycetales</taxon>
        <taxon>Saccharomycetaceae</taxon>
        <taxon>Kluyveromyces</taxon>
    </lineage>
</organism>
<evidence type="ECO:0000259" key="10">
    <source>
        <dbReference type="PROSITE" id="PS50002"/>
    </source>
</evidence>
<dbReference type="PROSITE" id="PS51741">
    <property type="entry name" value="F_BAR"/>
    <property type="match status" value="1"/>
</dbReference>
<dbReference type="SUPFAM" id="SSF50044">
    <property type="entry name" value="SH3-domain"/>
    <property type="match status" value="1"/>
</dbReference>
<dbReference type="InterPro" id="IPR031160">
    <property type="entry name" value="F_BAR_dom"/>
</dbReference>
<reference evidence="12 13" key="1">
    <citation type="journal article" date="2004" name="Nature">
        <title>Genome evolution in yeasts.</title>
        <authorList>
            <consortium name="Genolevures"/>
            <person name="Dujon B."/>
            <person name="Sherman D."/>
            <person name="Fischer G."/>
            <person name="Durrens P."/>
            <person name="Casaregola S."/>
            <person name="Lafontaine I."/>
            <person name="de Montigny J."/>
            <person name="Marck C."/>
            <person name="Neuveglise C."/>
            <person name="Talla E."/>
            <person name="Goffard N."/>
            <person name="Frangeul L."/>
            <person name="Aigle M."/>
            <person name="Anthouard V."/>
            <person name="Babour A."/>
            <person name="Barbe V."/>
            <person name="Barnay S."/>
            <person name="Blanchin S."/>
            <person name="Beckerich J.M."/>
            <person name="Beyne E."/>
            <person name="Bleykasten C."/>
            <person name="Boisrame A."/>
            <person name="Boyer J."/>
            <person name="Cattolico L."/>
            <person name="Confanioleri F."/>
            <person name="de Daruvar A."/>
            <person name="Despons L."/>
            <person name="Fabre E."/>
            <person name="Fairhead C."/>
            <person name="Ferry-Dumazet H."/>
            <person name="Groppi A."/>
            <person name="Hantraye F."/>
            <person name="Hennequin C."/>
            <person name="Jauniaux N."/>
            <person name="Joyet P."/>
            <person name="Kachouri R."/>
            <person name="Kerrest A."/>
            <person name="Koszul R."/>
            <person name="Lemaire M."/>
            <person name="Lesur I."/>
            <person name="Ma L."/>
            <person name="Muller H."/>
            <person name="Nicaud J.M."/>
            <person name="Nikolski M."/>
            <person name="Oztas S."/>
            <person name="Ozier-Kalogeropoulos O."/>
            <person name="Pellenz S."/>
            <person name="Potier S."/>
            <person name="Richard G.F."/>
            <person name="Straub M.L."/>
            <person name="Suleau A."/>
            <person name="Swennene D."/>
            <person name="Tekaia F."/>
            <person name="Wesolowski-Louvel M."/>
            <person name="Westhof E."/>
            <person name="Wirth B."/>
            <person name="Zeniou-Meyer M."/>
            <person name="Zivanovic I."/>
            <person name="Bolotin-Fukuhara M."/>
            <person name="Thierry A."/>
            <person name="Bouchier C."/>
            <person name="Caudron B."/>
            <person name="Scarpelli C."/>
            <person name="Gaillardin C."/>
            <person name="Weissenbach J."/>
            <person name="Wincker P."/>
            <person name="Souciet J.L."/>
        </authorList>
    </citation>
    <scope>NUCLEOTIDE SEQUENCE [LARGE SCALE GENOMIC DNA]</scope>
    <source>
        <strain evidence="13">ATCC 8585 / CBS 2359 / DSM 70799 / NBRC 1267 / NRRL Y-1140 / WM37</strain>
    </source>
</reference>
<protein>
    <submittedName>
        <fullName evidence="12">KLLA0C12551p</fullName>
    </submittedName>
</protein>
<dbReference type="PaxDb" id="284590-Q6CTI1"/>
<dbReference type="GO" id="GO:0009898">
    <property type="term" value="C:cytoplasmic side of plasma membrane"/>
    <property type="evidence" value="ECO:0007669"/>
    <property type="project" value="TreeGrafter"/>
</dbReference>
<gene>
    <name evidence="12" type="ORF">KLLA0_C12551g</name>
</gene>
<evidence type="ECO:0000256" key="1">
    <source>
        <dbReference type="ARBA" id="ARBA00004245"/>
    </source>
</evidence>
<evidence type="ECO:0000256" key="2">
    <source>
        <dbReference type="ARBA" id="ARBA00022443"/>
    </source>
</evidence>
<dbReference type="InterPro" id="IPR027267">
    <property type="entry name" value="AH/BAR_dom_sf"/>
</dbReference>
<dbReference type="Proteomes" id="UP000000598">
    <property type="component" value="Chromosome C"/>
</dbReference>
<dbReference type="GO" id="GO:0005543">
    <property type="term" value="F:phospholipid binding"/>
    <property type="evidence" value="ECO:0007669"/>
    <property type="project" value="TreeGrafter"/>
</dbReference>
<feature type="compositionally biased region" description="Low complexity" evidence="9">
    <location>
        <begin position="409"/>
        <end position="425"/>
    </location>
</feature>
<accession>Q6CTI1</accession>
<comment type="subcellular location">
    <subcellularLocation>
        <location evidence="1">Cytoplasm</location>
        <location evidence="1">Cytoskeleton</location>
    </subcellularLocation>
</comment>
<dbReference type="Pfam" id="PF00611">
    <property type="entry name" value="FCH"/>
    <property type="match status" value="1"/>
</dbReference>
<dbReference type="KEGG" id="kla:KLLA0_C12551g"/>
<proteinExistence type="predicted"/>
<evidence type="ECO:0000259" key="11">
    <source>
        <dbReference type="PROSITE" id="PS51741"/>
    </source>
</evidence>
<evidence type="ECO:0000256" key="6">
    <source>
        <dbReference type="PROSITE-ProRule" id="PRU00192"/>
    </source>
</evidence>
<name>Q6CTI1_KLULA</name>
<feature type="region of interest" description="Disordered" evidence="9">
    <location>
        <begin position="281"/>
        <end position="304"/>
    </location>
</feature>
<evidence type="ECO:0000256" key="8">
    <source>
        <dbReference type="SAM" id="Coils"/>
    </source>
</evidence>
<evidence type="ECO:0000256" key="7">
    <source>
        <dbReference type="PROSITE-ProRule" id="PRU01077"/>
    </source>
</evidence>
<keyword evidence="7 8" id="KW-0175">Coiled coil</keyword>
<dbReference type="OMA" id="RFAKSWN"/>
<dbReference type="STRING" id="284590.Q6CTI1"/>
<dbReference type="PANTHER" id="PTHR23065:SF7">
    <property type="entry name" value="NOSTRIN, ISOFORM H"/>
    <property type="match status" value="1"/>
</dbReference>
<evidence type="ECO:0000256" key="3">
    <source>
        <dbReference type="ARBA" id="ARBA00022490"/>
    </source>
</evidence>
<feature type="domain" description="F-BAR" evidence="11">
    <location>
        <begin position="5"/>
        <end position="263"/>
    </location>
</feature>
<dbReference type="InParanoid" id="Q6CTI1"/>
<dbReference type="PANTHER" id="PTHR23065">
    <property type="entry name" value="PROLINE-SERINE-THREONINE PHOSPHATASE INTERACTING PROTEIN 1"/>
    <property type="match status" value="1"/>
</dbReference>
<dbReference type="HOGENOM" id="CLU_434790_0_0_1"/>
<dbReference type="FunCoup" id="Q6CTI1">
    <property type="interactions" value="88"/>
</dbReference>
<dbReference type="EMBL" id="CR382123">
    <property type="protein sequence ID" value="CAH01609.1"/>
    <property type="molecule type" value="Genomic_DNA"/>
</dbReference>
<evidence type="ECO:0000313" key="13">
    <source>
        <dbReference type="Proteomes" id="UP000000598"/>
    </source>
</evidence>
<dbReference type="InterPro" id="IPR001452">
    <property type="entry name" value="SH3_domain"/>
</dbReference>
<dbReference type="Gene3D" id="1.20.1270.60">
    <property type="entry name" value="Arfaptin homology (AH) domain/BAR domain"/>
    <property type="match status" value="1"/>
</dbReference>
<feature type="coiled-coil region" evidence="8">
    <location>
        <begin position="125"/>
        <end position="173"/>
    </location>
</feature>
<keyword evidence="13" id="KW-1185">Reference proteome</keyword>
<keyword evidence="5" id="KW-0206">Cytoskeleton</keyword>
<evidence type="ECO:0000256" key="9">
    <source>
        <dbReference type="SAM" id="MobiDB-lite"/>
    </source>
</evidence>
<dbReference type="InterPro" id="IPR036028">
    <property type="entry name" value="SH3-like_dom_sf"/>
</dbReference>
<dbReference type="GO" id="GO:0120104">
    <property type="term" value="C:mitotic actomyosin contractile ring, proximal layer"/>
    <property type="evidence" value="ECO:0007669"/>
    <property type="project" value="TreeGrafter"/>
</dbReference>
<dbReference type="Gene3D" id="2.30.30.40">
    <property type="entry name" value="SH3 Domains"/>
    <property type="match status" value="1"/>
</dbReference>
<dbReference type="SMART" id="SM00055">
    <property type="entry name" value="FCH"/>
    <property type="match status" value="1"/>
</dbReference>
<feature type="region of interest" description="Disordered" evidence="9">
    <location>
        <begin position="384"/>
        <end position="477"/>
    </location>
</feature>
<feature type="domain" description="SH3" evidence="10">
    <location>
        <begin position="545"/>
        <end position="607"/>
    </location>
</feature>
<keyword evidence="2 6" id="KW-0728">SH3 domain</keyword>
<evidence type="ECO:0000256" key="5">
    <source>
        <dbReference type="ARBA" id="ARBA00023212"/>
    </source>
</evidence>
<dbReference type="SMART" id="SM00326">
    <property type="entry name" value="SH3"/>
    <property type="match status" value="1"/>
</dbReference>
<keyword evidence="3" id="KW-0963">Cytoplasm</keyword>
<dbReference type="SUPFAM" id="SSF103657">
    <property type="entry name" value="BAR/IMD domain-like"/>
    <property type="match status" value="1"/>
</dbReference>
<sequence>MTQIYNYQESFWDEDDQGVTVLLQHVGRGICTCELLLDCFTKRSELEMDYARRLGALSARIMNNLERYADYNNMSESLKYFQSSQQTIANGHSKAYERLNRENVGTMSDFLKQYRARWSTITGNVENLRKLKDEKKKALKSIDQELLSAENKLREYQLNKETALGEYQRKENARELEKWSSIVEESHRRKTVLHHECKAARAHWFEEWRHISGELQSLETQRIQVSRELLQQYADFTTQPSELELSLMEQLKQKLSSFTPELEISHFSYHHGTGRIKLKNSNSVSTHNSSANSNPSNVIRPKSSHKALDLTKNDRYVQNIKRLSTQLKNTRLNSINALSVDKGLPTPKTDAALVNSIESKVLNDNSAPHSVENYLEVVTKPGHGATLSESSEETSSNPTDFTHRKNKASYDSMSTSLSSMASSVDDSQRFAKSWNSRNRRKSRPSSMYSPTMDTDTSDNDNNNSLKPPTANRRKSIASDVETALEILEMNDRPMTSRTSSGASSNLTVSRTVLPFSNSLNIMRCKRVTIDGEQLNLPIVDSMKNPVVKYVKAMYSYTEPNENNILLFNSGDILLLVECINDDWYVGEVYQGNKQHGLVPMNYVKVIN</sequence>
<dbReference type="Pfam" id="PF14604">
    <property type="entry name" value="SH3_9"/>
    <property type="match status" value="1"/>
</dbReference>
<evidence type="ECO:0000256" key="4">
    <source>
        <dbReference type="ARBA" id="ARBA00022553"/>
    </source>
</evidence>
<dbReference type="eggNOG" id="KOG2398">
    <property type="taxonomic scope" value="Eukaryota"/>
</dbReference>
<dbReference type="InterPro" id="IPR001060">
    <property type="entry name" value="FCH_dom"/>
</dbReference>
<evidence type="ECO:0000313" key="12">
    <source>
        <dbReference type="EMBL" id="CAH01609.1"/>
    </source>
</evidence>
<dbReference type="AlphaFoldDB" id="Q6CTI1"/>
<dbReference type="GO" id="GO:0030036">
    <property type="term" value="P:actin cytoskeleton organization"/>
    <property type="evidence" value="ECO:0007669"/>
    <property type="project" value="UniProtKB-ARBA"/>
</dbReference>
<keyword evidence="4" id="KW-0597">Phosphoprotein</keyword>
<feature type="compositionally biased region" description="Polar residues" evidence="9">
    <location>
        <begin position="281"/>
        <end position="297"/>
    </location>
</feature>